<dbReference type="InterPro" id="IPR001638">
    <property type="entry name" value="Solute-binding_3/MltF_N"/>
</dbReference>
<evidence type="ECO:0000313" key="6">
    <source>
        <dbReference type="Proteomes" id="UP001375382"/>
    </source>
</evidence>
<sequence>MKTLALIWLLFFVFVNRPAPAHGETLLLASSNYYPHYAADIPQQGAVSEVVRQAFLLQGIDIQIEFMPFARALRQSQQADYIGLVAAWYDDARARHFYYSQPLYANQIVFFKRKQQSIGYQHYADLAAQGLRLGLVQGYLQPQGLLQSQPNLVQVATDEQAFMMLAKGRVDLVPADKLNGLYLLENKLPQYAGQLDWLTPALELRPMYLLLSKQDPRAETLMQQFNTGLTELRQSGQYQRILDTLLPEGY</sequence>
<evidence type="ECO:0000256" key="2">
    <source>
        <dbReference type="ARBA" id="ARBA00022729"/>
    </source>
</evidence>
<dbReference type="PANTHER" id="PTHR35936:SF25">
    <property type="entry name" value="ABC TRANSPORTER SUBSTRATE-BINDING PROTEIN"/>
    <property type="match status" value="1"/>
</dbReference>
<evidence type="ECO:0000256" key="1">
    <source>
        <dbReference type="ARBA" id="ARBA00010333"/>
    </source>
</evidence>
<protein>
    <submittedName>
        <fullName evidence="5">Transporter substrate-binding domain-containing protein</fullName>
    </submittedName>
</protein>
<feature type="domain" description="Solute-binding protein family 3/N-terminal" evidence="4">
    <location>
        <begin position="43"/>
        <end position="244"/>
    </location>
</feature>
<evidence type="ECO:0000259" key="4">
    <source>
        <dbReference type="Pfam" id="PF00497"/>
    </source>
</evidence>
<dbReference type="Gene3D" id="3.40.190.10">
    <property type="entry name" value="Periplasmic binding protein-like II"/>
    <property type="match status" value="2"/>
</dbReference>
<reference evidence="5 6" key="1">
    <citation type="journal article" date="2023" name="Ecotoxicol. Environ. Saf.">
        <title>Mercury remediation potential of mercury-resistant strain Rheinheimera metallidurans sp. nov. isolated from a municipal waste dumping site.</title>
        <authorList>
            <person name="Yadav V."/>
            <person name="Manjhi A."/>
            <person name="Vadakedath N."/>
        </authorList>
    </citation>
    <scope>NUCLEOTIDE SEQUENCE [LARGE SCALE GENOMIC DNA]</scope>
    <source>
        <strain evidence="5 6">E-49</strain>
    </source>
</reference>
<evidence type="ECO:0000256" key="3">
    <source>
        <dbReference type="SAM" id="SignalP"/>
    </source>
</evidence>
<dbReference type="Proteomes" id="UP001375382">
    <property type="component" value="Unassembled WGS sequence"/>
</dbReference>
<organism evidence="5 6">
    <name type="scientific">Rheinheimera muenzenbergensis</name>
    <dbReference type="NCBI Taxonomy" id="1193628"/>
    <lineage>
        <taxon>Bacteria</taxon>
        <taxon>Pseudomonadati</taxon>
        <taxon>Pseudomonadota</taxon>
        <taxon>Gammaproteobacteria</taxon>
        <taxon>Chromatiales</taxon>
        <taxon>Chromatiaceae</taxon>
        <taxon>Rheinheimera</taxon>
    </lineage>
</organism>
<accession>A0ABU8C743</accession>
<comment type="similarity">
    <text evidence="1">Belongs to the bacterial solute-binding protein 3 family.</text>
</comment>
<feature type="chain" id="PRO_5046002141" evidence="3">
    <location>
        <begin position="22"/>
        <end position="250"/>
    </location>
</feature>
<dbReference type="RefSeq" id="WP_335736010.1">
    <property type="nucleotide sequence ID" value="NZ_JALAAR010000007.1"/>
</dbReference>
<dbReference type="SUPFAM" id="SSF53850">
    <property type="entry name" value="Periplasmic binding protein-like II"/>
    <property type="match status" value="1"/>
</dbReference>
<gene>
    <name evidence="5" type="ORF">MN202_10155</name>
</gene>
<dbReference type="EMBL" id="JALAAR010000007">
    <property type="protein sequence ID" value="MEH8017599.1"/>
    <property type="molecule type" value="Genomic_DNA"/>
</dbReference>
<keyword evidence="6" id="KW-1185">Reference proteome</keyword>
<keyword evidence="2 3" id="KW-0732">Signal</keyword>
<comment type="caution">
    <text evidence="5">The sequence shown here is derived from an EMBL/GenBank/DDBJ whole genome shotgun (WGS) entry which is preliminary data.</text>
</comment>
<dbReference type="PANTHER" id="PTHR35936">
    <property type="entry name" value="MEMBRANE-BOUND LYTIC MUREIN TRANSGLYCOSYLASE F"/>
    <property type="match status" value="1"/>
</dbReference>
<evidence type="ECO:0000313" key="5">
    <source>
        <dbReference type="EMBL" id="MEH8017599.1"/>
    </source>
</evidence>
<dbReference type="Pfam" id="PF00497">
    <property type="entry name" value="SBP_bac_3"/>
    <property type="match status" value="1"/>
</dbReference>
<name>A0ABU8C743_9GAMM</name>
<proteinExistence type="inferred from homology"/>
<feature type="signal peptide" evidence="3">
    <location>
        <begin position="1"/>
        <end position="21"/>
    </location>
</feature>